<dbReference type="EMBL" id="BRVS01000034">
    <property type="protein sequence ID" value="GLB69430.1"/>
    <property type="molecule type" value="Genomic_DNA"/>
</dbReference>
<evidence type="ECO:0000313" key="7">
    <source>
        <dbReference type="Proteomes" id="UP001209654"/>
    </source>
</evidence>
<gene>
    <name evidence="6" type="ORF">AHIS1636_38750</name>
</gene>
<feature type="domain" description="Maltokinase N-terminal cap" evidence="5">
    <location>
        <begin position="20"/>
        <end position="103"/>
    </location>
</feature>
<comment type="caution">
    <text evidence="6">The sequence shown here is derived from an EMBL/GenBank/DDBJ whole genome shotgun (WGS) entry which is preliminary data.</text>
</comment>
<evidence type="ECO:0000256" key="1">
    <source>
        <dbReference type="ARBA" id="ARBA00022679"/>
    </source>
</evidence>
<name>A0ABQ5MZW1_9MICC</name>
<keyword evidence="7" id="KW-1185">Reference proteome</keyword>
<keyword evidence="4" id="KW-0067">ATP-binding</keyword>
<proteinExistence type="predicted"/>
<keyword evidence="3" id="KW-0418">Kinase</keyword>
<reference evidence="6 7" key="1">
    <citation type="journal article" date="2023" name="Int. J. Syst. Evol. Microbiol.">
        <title>Arthrobacter mangrovi sp. nov., an actinobacterium isolated from the rhizosphere of a mangrove.</title>
        <authorList>
            <person name="Hamada M."/>
            <person name="Saitou S."/>
            <person name="Enomoto N."/>
            <person name="Nanri K."/>
            <person name="Hidaka K."/>
            <person name="Miura T."/>
            <person name="Tamura T."/>
        </authorList>
    </citation>
    <scope>NUCLEOTIDE SEQUENCE [LARGE SCALE GENOMIC DNA]</scope>
    <source>
        <strain evidence="6 7">NBRC 112813</strain>
    </source>
</reference>
<organism evidence="6 7">
    <name type="scientific">Arthrobacter mangrovi</name>
    <dbReference type="NCBI Taxonomy" id="2966350"/>
    <lineage>
        <taxon>Bacteria</taxon>
        <taxon>Bacillati</taxon>
        <taxon>Actinomycetota</taxon>
        <taxon>Actinomycetes</taxon>
        <taxon>Micrococcales</taxon>
        <taxon>Micrococcaceae</taxon>
        <taxon>Arthrobacter</taxon>
    </lineage>
</organism>
<keyword evidence="1" id="KW-0808">Transferase</keyword>
<evidence type="ECO:0000313" key="6">
    <source>
        <dbReference type="EMBL" id="GLB69430.1"/>
    </source>
</evidence>
<dbReference type="InterPro" id="IPR040999">
    <property type="entry name" value="Mak_N_cap"/>
</dbReference>
<dbReference type="Pfam" id="PF18085">
    <property type="entry name" value="Mak_N_cap"/>
    <property type="match status" value="1"/>
</dbReference>
<keyword evidence="2" id="KW-0547">Nucleotide-binding</keyword>
<evidence type="ECO:0000256" key="3">
    <source>
        <dbReference type="ARBA" id="ARBA00022777"/>
    </source>
</evidence>
<sequence length="208" mass="21586">MAIIYDAVLNPTKQELLSTWLPKQSWFPPEADAADLEYLGAYRFDDPADAVGMESHLLRLDGRIVHVPLTYRGAPLDGAETALAGTMEHSVLGDRWVYDATADPVYAAALAAAVLQGGTGADVFRDVDGTLEPVPAVVTVRGSGTPGAQVPEITTAAPATAGSVTTIEAGETTLAVDHLPAAHDSAAGAHFLTGSWDGQQPLVLASIS</sequence>
<dbReference type="RefSeq" id="WP_264797525.1">
    <property type="nucleotide sequence ID" value="NZ_BRVS01000034.1"/>
</dbReference>
<accession>A0ABQ5MZW1</accession>
<protein>
    <recommendedName>
        <fullName evidence="5">Maltokinase N-terminal cap domain-containing protein</fullName>
    </recommendedName>
</protein>
<dbReference type="Proteomes" id="UP001209654">
    <property type="component" value="Unassembled WGS sequence"/>
</dbReference>
<evidence type="ECO:0000259" key="5">
    <source>
        <dbReference type="Pfam" id="PF18085"/>
    </source>
</evidence>
<dbReference type="NCBIfam" id="NF047744">
    <property type="entry name" value="CG0192_rel"/>
    <property type="match status" value="1"/>
</dbReference>
<evidence type="ECO:0000256" key="4">
    <source>
        <dbReference type="ARBA" id="ARBA00022840"/>
    </source>
</evidence>
<evidence type="ECO:0000256" key="2">
    <source>
        <dbReference type="ARBA" id="ARBA00022741"/>
    </source>
</evidence>